<name>A0A8K0CYZ0_IGNLU</name>
<evidence type="ECO:0000313" key="1">
    <source>
        <dbReference type="EMBL" id="KAF2893996.1"/>
    </source>
</evidence>
<dbReference type="EMBL" id="VTPC01007451">
    <property type="protein sequence ID" value="KAF2893996.1"/>
    <property type="molecule type" value="Genomic_DNA"/>
</dbReference>
<reference evidence="1" key="1">
    <citation type="submission" date="2019-08" db="EMBL/GenBank/DDBJ databases">
        <title>The genome of the North American firefly Photinus pyralis.</title>
        <authorList>
            <consortium name="Photinus pyralis genome working group"/>
            <person name="Fallon T.R."/>
            <person name="Sander Lower S.E."/>
            <person name="Weng J.-K."/>
        </authorList>
    </citation>
    <scope>NUCLEOTIDE SEQUENCE</scope>
    <source>
        <strain evidence="1">TRF0915ILg1</strain>
        <tissue evidence="1">Whole body</tissue>
    </source>
</reference>
<organism evidence="1 2">
    <name type="scientific">Ignelater luminosus</name>
    <name type="common">Cucubano</name>
    <name type="synonym">Pyrophorus luminosus</name>
    <dbReference type="NCBI Taxonomy" id="2038154"/>
    <lineage>
        <taxon>Eukaryota</taxon>
        <taxon>Metazoa</taxon>
        <taxon>Ecdysozoa</taxon>
        <taxon>Arthropoda</taxon>
        <taxon>Hexapoda</taxon>
        <taxon>Insecta</taxon>
        <taxon>Pterygota</taxon>
        <taxon>Neoptera</taxon>
        <taxon>Endopterygota</taxon>
        <taxon>Coleoptera</taxon>
        <taxon>Polyphaga</taxon>
        <taxon>Elateriformia</taxon>
        <taxon>Elateroidea</taxon>
        <taxon>Elateridae</taxon>
        <taxon>Agrypninae</taxon>
        <taxon>Pyrophorini</taxon>
        <taxon>Ignelater</taxon>
    </lineage>
</organism>
<dbReference type="Proteomes" id="UP000801492">
    <property type="component" value="Unassembled WGS sequence"/>
</dbReference>
<gene>
    <name evidence="1" type="ORF">ILUMI_12174</name>
</gene>
<keyword evidence="2" id="KW-1185">Reference proteome</keyword>
<dbReference type="AlphaFoldDB" id="A0A8K0CYZ0"/>
<comment type="caution">
    <text evidence="1">The sequence shown here is derived from an EMBL/GenBank/DDBJ whole genome shotgun (WGS) entry which is preliminary data.</text>
</comment>
<feature type="non-terminal residue" evidence="1">
    <location>
        <position position="69"/>
    </location>
</feature>
<accession>A0A8K0CYZ0</accession>
<protein>
    <submittedName>
        <fullName evidence="1">Uncharacterized protein</fullName>
    </submittedName>
</protein>
<proteinExistence type="predicted"/>
<evidence type="ECO:0000313" key="2">
    <source>
        <dbReference type="Proteomes" id="UP000801492"/>
    </source>
</evidence>
<sequence length="69" mass="7517">IDYGDGSLITKTPAFNITRLAVISAFGQVQLVDSVALSETRLFTTDEKSILLGMHQIARLPDAIELCTH</sequence>